<evidence type="ECO:0000256" key="1">
    <source>
        <dbReference type="SAM" id="Phobius"/>
    </source>
</evidence>
<gene>
    <name evidence="2" type="ORF">GKIL_3585</name>
</gene>
<evidence type="ECO:0000313" key="2">
    <source>
        <dbReference type="EMBL" id="AGY59831.1"/>
    </source>
</evidence>
<dbReference type="HOGENOM" id="CLU_622228_0_0_3"/>
<organism evidence="2 3">
    <name type="scientific">Gloeobacter kilaueensis (strain ATCC BAA-2537 / CCAP 1431/1 / ULC 316 / JS1)</name>
    <dbReference type="NCBI Taxonomy" id="1183438"/>
    <lineage>
        <taxon>Bacteria</taxon>
        <taxon>Bacillati</taxon>
        <taxon>Cyanobacteriota</taxon>
        <taxon>Cyanophyceae</taxon>
        <taxon>Gloeobacterales</taxon>
        <taxon>Gloeobacteraceae</taxon>
        <taxon>Gloeobacter</taxon>
    </lineage>
</organism>
<accession>U5QLQ2</accession>
<keyword evidence="1" id="KW-0812">Transmembrane</keyword>
<feature type="transmembrane region" description="Helical" evidence="1">
    <location>
        <begin position="279"/>
        <end position="301"/>
    </location>
</feature>
<evidence type="ECO:0000313" key="3">
    <source>
        <dbReference type="Proteomes" id="UP000017396"/>
    </source>
</evidence>
<keyword evidence="1" id="KW-0472">Membrane</keyword>
<dbReference type="AlphaFoldDB" id="U5QLQ2"/>
<protein>
    <submittedName>
        <fullName evidence="2">Uncharacterized protein</fullName>
    </submittedName>
</protein>
<dbReference type="Proteomes" id="UP000017396">
    <property type="component" value="Chromosome"/>
</dbReference>
<dbReference type="KEGG" id="glj:GKIL_3585"/>
<reference evidence="2 3" key="1">
    <citation type="journal article" date="2013" name="PLoS ONE">
        <title>Cultivation and Complete Genome Sequencing of Gloeobacter kilaueensis sp. nov., from a Lava Cave in Kilauea Caldera, Hawai'i.</title>
        <authorList>
            <person name="Saw J.H."/>
            <person name="Schatz M."/>
            <person name="Brown M.V."/>
            <person name="Kunkel D.D."/>
            <person name="Foster J.S."/>
            <person name="Shick H."/>
            <person name="Christensen S."/>
            <person name="Hou S."/>
            <person name="Wan X."/>
            <person name="Donachie S.P."/>
        </authorList>
    </citation>
    <scope>NUCLEOTIDE SEQUENCE [LARGE SCALE GENOMIC DNA]</scope>
    <source>
        <strain evidence="3">JS</strain>
    </source>
</reference>
<dbReference type="RefSeq" id="WP_023175140.1">
    <property type="nucleotide sequence ID" value="NC_022600.1"/>
</dbReference>
<sequence>MNKGANGKLDLAPAATAGAVPLLDPARAPAISALEGLSDEQLIEGIHRQPAEASYLVAFYCRYQKLVGELLQNESNPAALAQRCWFAAFDVLIRQKRSERLPAAAWLGRLIAQTIIHRGSDSDLTGSCLPAPLAWYVMQSLDAMIPMARIALVLLEAESYSEEQLTRFYYERGLDLSAEAIRELCRDAQKQLITGIPATALVLFFGSAEEAAAPLAALPQLGLSRIQETRRFERWQTLQTAYRQELAETKPAVLPEEQLYKSPVAPEAAPVPRQRLQPLLGLVLVALGFAGLGALLYQVWWQATNHPQSPPVETSVASEPMLETDPVLAPAAPIPPKTAPAESTISQGSAAPVAQGRSSTSLPFVAGDRPNPYSHYIYVVVADPGRQNLAKLQRLQRDAFYRVIAGENYVQFGAYGTIQQAQYALSQLKNAGFNGELARS</sequence>
<name>U5QLQ2_GLOK1</name>
<proteinExistence type="predicted"/>
<dbReference type="EMBL" id="CP003587">
    <property type="protein sequence ID" value="AGY59831.1"/>
    <property type="molecule type" value="Genomic_DNA"/>
</dbReference>
<keyword evidence="1" id="KW-1133">Transmembrane helix</keyword>
<keyword evidence="3" id="KW-1185">Reference proteome</keyword>